<name>A0ABN0NWC7_TRELE</name>
<dbReference type="Proteomes" id="UP000016649">
    <property type="component" value="Unassembled WGS sequence"/>
</dbReference>
<organism evidence="1 2">
    <name type="scientific">Treponema lecithinolyticum ATCC 700332</name>
    <dbReference type="NCBI Taxonomy" id="1321815"/>
    <lineage>
        <taxon>Bacteria</taxon>
        <taxon>Pseudomonadati</taxon>
        <taxon>Spirochaetota</taxon>
        <taxon>Spirochaetia</taxon>
        <taxon>Spirochaetales</taxon>
        <taxon>Treponemataceae</taxon>
        <taxon>Treponema</taxon>
    </lineage>
</organism>
<reference evidence="1 2" key="1">
    <citation type="submission" date="2013-08" db="EMBL/GenBank/DDBJ databases">
        <authorList>
            <person name="Weinstock G."/>
            <person name="Sodergren E."/>
            <person name="Wylie T."/>
            <person name="Fulton L."/>
            <person name="Fulton R."/>
            <person name="Fronick C."/>
            <person name="O'Laughlin M."/>
            <person name="Godfrey J."/>
            <person name="Miner T."/>
            <person name="Herter B."/>
            <person name="Appelbaum E."/>
            <person name="Cordes M."/>
            <person name="Lek S."/>
            <person name="Wollam A."/>
            <person name="Pepin K.H."/>
            <person name="Palsikar V.B."/>
            <person name="Mitreva M."/>
            <person name="Wilson R.K."/>
        </authorList>
    </citation>
    <scope>NUCLEOTIDE SEQUENCE [LARGE SCALE GENOMIC DNA]</scope>
    <source>
        <strain evidence="1 2">ATCC 700332</strain>
    </source>
</reference>
<gene>
    <name evidence="1" type="ORF">HMPREF9193_02085</name>
</gene>
<evidence type="ECO:0000313" key="2">
    <source>
        <dbReference type="Proteomes" id="UP000016649"/>
    </source>
</evidence>
<accession>A0ABN0NWC7</accession>
<dbReference type="EMBL" id="AWVH01000044">
    <property type="protein sequence ID" value="ERJ91632.1"/>
    <property type="molecule type" value="Genomic_DNA"/>
</dbReference>
<proteinExistence type="predicted"/>
<sequence length="228" mass="24260">MPCTAPVTARTKITAAAASKKVFAAITAHTTDHGIAFAKTSAVKTKKACATVPINAVNAVASTTPMRCKGVNTNEKNLDKKYTVAANNKRGKTEISGFTKNGSIAPSGETAAYTKEDNPNIQPTPKAVCKAKIPEPLKHTAKITGTCNTVIAVPANQGIKPKRVTVSNTVRAPKAPIKAAVRFFCCEKENSFPIDASLTQKNKKRKHTFTAVYVLVHCSSFQAYKTLA</sequence>
<protein>
    <submittedName>
        <fullName evidence="1">Uncharacterized protein</fullName>
    </submittedName>
</protein>
<comment type="caution">
    <text evidence="1">The sequence shown here is derived from an EMBL/GenBank/DDBJ whole genome shotgun (WGS) entry which is preliminary data.</text>
</comment>
<keyword evidence="2" id="KW-1185">Reference proteome</keyword>
<evidence type="ECO:0000313" key="1">
    <source>
        <dbReference type="EMBL" id="ERJ91632.1"/>
    </source>
</evidence>